<gene>
    <name evidence="7" type="ORF">PtrM4_055740</name>
</gene>
<evidence type="ECO:0000256" key="1">
    <source>
        <dbReference type="ARBA" id="ARBA00004123"/>
    </source>
</evidence>
<evidence type="ECO:0000256" key="4">
    <source>
        <dbReference type="ARBA" id="ARBA00022833"/>
    </source>
</evidence>
<dbReference type="RefSeq" id="XP_065963808.1">
    <property type="nucleotide sequence ID" value="XM_066105181.1"/>
</dbReference>
<dbReference type="AlphaFoldDB" id="A0A317AGR5"/>
<reference evidence="7" key="1">
    <citation type="journal article" date="2018" name="BMC Genomics">
        <title>Comparative genomics of the wheat fungal pathogen Pyrenophora tritici-repentis reveals chromosomal variations and genome plasticity.</title>
        <authorList>
            <person name="Moolhuijzen P."/>
            <person name="See P.T."/>
            <person name="Hane J.K."/>
            <person name="Shi G."/>
            <person name="Liu Z."/>
            <person name="Oliver R.P."/>
            <person name="Moffat C.S."/>
        </authorList>
    </citation>
    <scope>NUCLEOTIDE SEQUENCE [LARGE SCALE GENOMIC DNA]</scope>
    <source>
        <strain evidence="7">M4</strain>
    </source>
</reference>
<protein>
    <submittedName>
        <fullName evidence="7">Dimer-Tnp-hAT domain containing protein</fullName>
    </submittedName>
</protein>
<dbReference type="InterPro" id="IPR008906">
    <property type="entry name" value="HATC_C_dom"/>
</dbReference>
<dbReference type="GO" id="GO:0046983">
    <property type="term" value="F:protein dimerization activity"/>
    <property type="evidence" value="ECO:0007669"/>
    <property type="project" value="InterPro"/>
</dbReference>
<keyword evidence="3" id="KW-0863">Zinc-finger</keyword>
<evidence type="ECO:0000313" key="7">
    <source>
        <dbReference type="EMBL" id="KAF7573951.1"/>
    </source>
</evidence>
<feature type="region of interest" description="Disordered" evidence="6">
    <location>
        <begin position="1"/>
        <end position="37"/>
    </location>
</feature>
<evidence type="ECO:0000256" key="2">
    <source>
        <dbReference type="ARBA" id="ARBA00022723"/>
    </source>
</evidence>
<feature type="compositionally biased region" description="Basic residues" evidence="6">
    <location>
        <begin position="1"/>
        <end position="20"/>
    </location>
</feature>
<evidence type="ECO:0000256" key="3">
    <source>
        <dbReference type="ARBA" id="ARBA00022771"/>
    </source>
</evidence>
<evidence type="ECO:0000256" key="6">
    <source>
        <dbReference type="SAM" id="MobiDB-lite"/>
    </source>
</evidence>
<dbReference type="PANTHER" id="PTHR46481:SF10">
    <property type="entry name" value="ZINC FINGER BED DOMAIN-CONTAINING PROTEIN 39"/>
    <property type="match status" value="1"/>
</dbReference>
<accession>A0A317AGR5</accession>
<keyword evidence="5" id="KW-0539">Nucleus</keyword>
<evidence type="ECO:0000256" key="5">
    <source>
        <dbReference type="ARBA" id="ARBA00023242"/>
    </source>
</evidence>
<evidence type="ECO:0000313" key="8">
    <source>
        <dbReference type="Proteomes" id="UP000245464"/>
    </source>
</evidence>
<dbReference type="KEGG" id="ptrr:90955211"/>
<proteinExistence type="predicted"/>
<feature type="compositionally biased region" description="Polar residues" evidence="6">
    <location>
        <begin position="24"/>
        <end position="37"/>
    </location>
</feature>
<dbReference type="InterPro" id="IPR012337">
    <property type="entry name" value="RNaseH-like_sf"/>
</dbReference>
<name>A0A317AGR5_9PLEO</name>
<dbReference type="Pfam" id="PF05699">
    <property type="entry name" value="Dimer_Tnp_hAT"/>
    <property type="match status" value="1"/>
</dbReference>
<dbReference type="EMBL" id="NQIK02000002">
    <property type="protein sequence ID" value="KAF7573951.1"/>
    <property type="molecule type" value="Genomic_DNA"/>
</dbReference>
<keyword evidence="4" id="KW-0862">Zinc</keyword>
<dbReference type="GeneID" id="90955211"/>
<dbReference type="GO" id="GO:0008270">
    <property type="term" value="F:zinc ion binding"/>
    <property type="evidence" value="ECO:0007669"/>
    <property type="project" value="UniProtKB-KW"/>
</dbReference>
<dbReference type="PANTHER" id="PTHR46481">
    <property type="entry name" value="ZINC FINGER BED DOMAIN-CONTAINING PROTEIN 4"/>
    <property type="match status" value="1"/>
</dbReference>
<sequence length="816" mass="92080">MPPKKRAADHAAAPKKRAKPTARGTASQPISVDSQPLQLSQATLRETSQALTFESQLRESRDEDAIAAPVDSSEAATVASTVAPTVDDSAEDQAFESWLDEDFKGIDWSRLLQYMKPLSSLRGKKSWVYSYGYRVALRSDPNRIYFVCQYCHEHKFIDAGRGGVFETSCAVSAAARHLEERKTGHSHRAPGKPAVVERESFIQRVFTDGKIKVSQGVANELSGFNTHRFRLAVVSWLVDNNHPLSDVSRYVLRLYGYLKPRVTKELSQSISKIHISFDGWTTKGGKRGFLGVVAHYVDSSGDLKDLPIALSQLTGAHSGESIAEVVSKTLDRFGINPQSVGYFVLDNASNNDSTVAAMACKIGFDAVQRRLRRGPHTLNLVGQTLIWGKDSDAFDNDVREVGDESDFMSEWRKAGLLGVVLSVINYIKTPQQYALFEQYQRLAHKELPADASAEERKVLEPAKPVVTRWKSYYACFERAVKLQSAVNAYATYYIRRVRDEDTYAESRGNRLPEAQPWMRLDGLTAADCAVITEYMDVLKPLKLTAKRLEGRSDSGRFGAIAEVILVFEHLLFYYEQRVKVYEAVNYNAHDEAPEDHLAINLRAAWAKANEYYTKLDDSPAYYAATILHPYYKHYCDKAWVEKPTWLEASNRSFRVLWAQYNTLPRVVRPLRVITNDLDDAIDSIMNPSAGDNINTEEDEFARWKRSEPCAERGTEYANNPIKYWITLRDRYPSLSKLALDVLSVPASSCECERMFSELGDLLEPRRRGIQPQLLAAIQCVRRWQRTGFGSVTAPKTGLTEEQMDALYEWSSWDDGT</sequence>
<keyword evidence="2" id="KW-0479">Metal-binding</keyword>
<dbReference type="Proteomes" id="UP000245464">
    <property type="component" value="Chromosome 2"/>
</dbReference>
<dbReference type="InterPro" id="IPR052035">
    <property type="entry name" value="ZnF_BED_domain_contain"/>
</dbReference>
<dbReference type="GO" id="GO:0005634">
    <property type="term" value="C:nucleus"/>
    <property type="evidence" value="ECO:0007669"/>
    <property type="project" value="UniProtKB-SubCell"/>
</dbReference>
<organism evidence="7 8">
    <name type="scientific">Pyrenophora tritici-repentis</name>
    <dbReference type="NCBI Taxonomy" id="45151"/>
    <lineage>
        <taxon>Eukaryota</taxon>
        <taxon>Fungi</taxon>
        <taxon>Dikarya</taxon>
        <taxon>Ascomycota</taxon>
        <taxon>Pezizomycotina</taxon>
        <taxon>Dothideomycetes</taxon>
        <taxon>Pleosporomycetidae</taxon>
        <taxon>Pleosporales</taxon>
        <taxon>Pleosporineae</taxon>
        <taxon>Pleosporaceae</taxon>
        <taxon>Pyrenophora</taxon>
    </lineage>
</organism>
<comment type="subcellular location">
    <subcellularLocation>
        <location evidence="1">Nucleus</location>
    </subcellularLocation>
</comment>
<comment type="caution">
    <text evidence="7">The sequence shown here is derived from an EMBL/GenBank/DDBJ whole genome shotgun (WGS) entry which is preliminary data.</text>
</comment>
<dbReference type="SUPFAM" id="SSF53098">
    <property type="entry name" value="Ribonuclease H-like"/>
    <property type="match status" value="1"/>
</dbReference>